<evidence type="ECO:0000313" key="2">
    <source>
        <dbReference type="EMBL" id="TVZ01262.1"/>
    </source>
</evidence>
<proteinExistence type="predicted"/>
<dbReference type="OrthoDB" id="3078222at2"/>
<protein>
    <recommendedName>
        <fullName evidence="4">Phage portal protein</fullName>
    </recommendedName>
</protein>
<comment type="caution">
    <text evidence="2">The sequence shown here is derived from an EMBL/GenBank/DDBJ whole genome shotgun (WGS) entry which is preliminary data.</text>
</comment>
<name>A0A6P2BQF0_9ACTN</name>
<keyword evidence="3" id="KW-1185">Reference proteome</keyword>
<evidence type="ECO:0008006" key="4">
    <source>
        <dbReference type="Google" id="ProtNLM"/>
    </source>
</evidence>
<accession>A0A6P2BQF0</accession>
<sequence length="623" mass="69753">MGIRDAIKALRTPPSGGRDISADVQALTHQVKLANDGISQRNMQLAQLPVDPEWRNATFGPDWSLPPDALDKPNEQGFVDPRQYQYPVAWNIPGRHVFRGHVSWDLLKEAADQPLFRACIEIRKQRISTLDWCFRISPQYAAKMAKSSGKSQQEIEEDLRKQYQDEIDELTAFWQVPDRKNGYEFSDWMNLVQEEQLTWDALAIFPSRTYGGDLTNLTVLDGSTIKPLLDEKGGRPTPPFPAYQQILYGYPRGDYTADTVDRDGKLVVPDAYNSTQLIYRRRVVRTWTPYGFSPTEQALLDGQLWAKRFQWMLAEYTEGSQSTQYLVQKQQSDWDARQLLQYEKYLNDRNSGKTGQRYRSPLLPYGVEPANSPAIPERYKADYDLFLIKLQAMHFGVTMPELGFSEPGGLGSAGYHEGQEDIQFRKDLTSVRWLNSFVTGISRTHLNMSDAVEFSFLGLDEEDETAADQIDHNRLADGRATINENRVKIGLPPFDFKEADMPMLQTARGVVFLNGAAEAAPPGVLIEPAELNGEITPGTADGVGSAKVQGSPKPARPVKKAPSAADAAKEIEQFGKWLAKGSPGEFEFRALDDETAEALLKASGGGQPPKVSPSLQPLYSRAR</sequence>
<feature type="region of interest" description="Disordered" evidence="1">
    <location>
        <begin position="601"/>
        <end position="623"/>
    </location>
</feature>
<dbReference type="EMBL" id="RPFW01000007">
    <property type="protein sequence ID" value="TVZ01262.1"/>
    <property type="molecule type" value="Genomic_DNA"/>
</dbReference>
<evidence type="ECO:0000313" key="3">
    <source>
        <dbReference type="Proteomes" id="UP000460272"/>
    </source>
</evidence>
<gene>
    <name evidence="2" type="ORF">EAS64_33835</name>
</gene>
<dbReference type="Proteomes" id="UP000460272">
    <property type="component" value="Unassembled WGS sequence"/>
</dbReference>
<reference evidence="2 3" key="1">
    <citation type="submission" date="2018-11" db="EMBL/GenBank/DDBJ databases">
        <title>Trebonia kvetii gen.nov., sp.nov., a novel acidophilic actinobacterium, and proposal of the new actinobacterial family Treboniaceae fam. nov.</title>
        <authorList>
            <person name="Rapoport D."/>
            <person name="Sagova-Mareckova M."/>
            <person name="Sedlacek I."/>
            <person name="Provaznik J."/>
            <person name="Kralova S."/>
            <person name="Pavlinic D."/>
            <person name="Benes V."/>
            <person name="Kopecky J."/>
        </authorList>
    </citation>
    <scope>NUCLEOTIDE SEQUENCE [LARGE SCALE GENOMIC DNA]</scope>
    <source>
        <strain evidence="2 3">15Tr583</strain>
    </source>
</reference>
<evidence type="ECO:0000256" key="1">
    <source>
        <dbReference type="SAM" id="MobiDB-lite"/>
    </source>
</evidence>
<dbReference type="AlphaFoldDB" id="A0A6P2BQF0"/>
<feature type="region of interest" description="Disordered" evidence="1">
    <location>
        <begin position="538"/>
        <end position="567"/>
    </location>
</feature>
<organism evidence="2 3">
    <name type="scientific">Trebonia kvetii</name>
    <dbReference type="NCBI Taxonomy" id="2480626"/>
    <lineage>
        <taxon>Bacteria</taxon>
        <taxon>Bacillati</taxon>
        <taxon>Actinomycetota</taxon>
        <taxon>Actinomycetes</taxon>
        <taxon>Streptosporangiales</taxon>
        <taxon>Treboniaceae</taxon>
        <taxon>Trebonia</taxon>
    </lineage>
</organism>
<dbReference type="RefSeq" id="WP_145859680.1">
    <property type="nucleotide sequence ID" value="NZ_RPFW01000007.1"/>
</dbReference>